<keyword evidence="1" id="KW-1133">Transmembrane helix</keyword>
<name>A0A0G3CAS7_METBA</name>
<protein>
    <submittedName>
        <fullName evidence="2">Uncharacterized protein</fullName>
    </submittedName>
</protein>
<feature type="transmembrane region" description="Helical" evidence="1">
    <location>
        <begin position="36"/>
        <end position="56"/>
    </location>
</feature>
<dbReference type="EMBL" id="CP008746">
    <property type="protein sequence ID" value="AKJ37780.1"/>
    <property type="molecule type" value="Genomic_DNA"/>
</dbReference>
<reference evidence="2 3" key="2">
    <citation type="journal article" date="2015" name="Stand. Genomic Sci.">
        <title>The complete genome sequence of the rumen methanogen Methanosarcina barkeri CM1.</title>
        <authorList>
            <person name="Lambie S.C."/>
            <person name="Kelly W.J."/>
            <person name="Leahy S.C."/>
            <person name="Li D."/>
            <person name="Reilly K."/>
            <person name="McAllister T.A."/>
            <person name="Valle E.R."/>
            <person name="Attwood G.T."/>
            <person name="Altermann E."/>
        </authorList>
    </citation>
    <scope>NUCLEOTIDE SEQUENCE [LARGE SCALE GENOMIC DNA]</scope>
    <source>
        <strain evidence="2 3">CM1</strain>
    </source>
</reference>
<dbReference type="Proteomes" id="UP000035331">
    <property type="component" value="Chromosome"/>
</dbReference>
<keyword evidence="1" id="KW-0472">Membrane</keyword>
<dbReference type="AlphaFoldDB" id="A0A0G3CAS7"/>
<evidence type="ECO:0000256" key="1">
    <source>
        <dbReference type="SAM" id="Phobius"/>
    </source>
</evidence>
<proteinExistence type="predicted"/>
<gene>
    <name evidence="2" type="ORF">MCM1_0691</name>
</gene>
<dbReference type="PATRIC" id="fig|796385.3.peg.861"/>
<sequence>MQVTAHFKKKLHILVMVGSVLNIVLIVKLYTISGDWTQLGAAGGWLAALMYAYIVLKKCPHSADTENS</sequence>
<feature type="transmembrane region" description="Helical" evidence="1">
    <location>
        <begin position="12"/>
        <end position="30"/>
    </location>
</feature>
<accession>A0A0G3CAS7</accession>
<evidence type="ECO:0000313" key="3">
    <source>
        <dbReference type="Proteomes" id="UP000035331"/>
    </source>
</evidence>
<organism evidence="2 3">
    <name type="scientific">Methanosarcina barkeri CM1</name>
    <dbReference type="NCBI Taxonomy" id="796385"/>
    <lineage>
        <taxon>Archaea</taxon>
        <taxon>Methanobacteriati</taxon>
        <taxon>Methanobacteriota</taxon>
        <taxon>Stenosarchaea group</taxon>
        <taxon>Methanomicrobia</taxon>
        <taxon>Methanosarcinales</taxon>
        <taxon>Methanosarcinaceae</taxon>
        <taxon>Methanosarcina</taxon>
    </lineage>
</organism>
<keyword evidence="1" id="KW-0812">Transmembrane</keyword>
<evidence type="ECO:0000313" key="2">
    <source>
        <dbReference type="EMBL" id="AKJ37780.1"/>
    </source>
</evidence>
<reference evidence="3" key="1">
    <citation type="submission" date="2014-06" db="EMBL/GenBank/DDBJ databases">
        <title>The complete genome sequence of Methanosarcina barkeri CM1.</title>
        <authorList>
            <consortium name="Pastoral Greenhouse Gas Research Consortium"/>
            <person name="Lambie S.C."/>
            <person name="Leahy S.C."/>
            <person name="Kelly W.J."/>
            <person name="Li D."/>
            <person name="Reilly K."/>
            <person name="Attwood G.T."/>
            <person name="Altermann E."/>
        </authorList>
    </citation>
    <scope>NUCLEOTIDE SEQUENCE [LARGE SCALE GENOMIC DNA]</scope>
    <source>
        <strain evidence="3">CM1</strain>
    </source>
</reference>